<feature type="compositionally biased region" description="Polar residues" evidence="6">
    <location>
        <begin position="449"/>
        <end position="458"/>
    </location>
</feature>
<feature type="compositionally biased region" description="Low complexity" evidence="6">
    <location>
        <begin position="228"/>
        <end position="240"/>
    </location>
</feature>
<dbReference type="InterPro" id="IPR024758">
    <property type="entry name" value="Inp1"/>
</dbReference>
<name>A0A383URW4_BLUHO</name>
<evidence type="ECO:0000256" key="2">
    <source>
        <dbReference type="ARBA" id="ARBA00004421"/>
    </source>
</evidence>
<keyword evidence="5" id="KW-0472">Membrane</keyword>
<dbReference type="Pfam" id="PF12634">
    <property type="entry name" value="Inp1"/>
    <property type="match status" value="1"/>
</dbReference>
<evidence type="ECO:0000256" key="5">
    <source>
        <dbReference type="ARBA" id="ARBA00023136"/>
    </source>
</evidence>
<proteinExistence type="inferred from homology"/>
<accession>A0A383URW4</accession>
<evidence type="ECO:0000313" key="8">
    <source>
        <dbReference type="Proteomes" id="UP000275772"/>
    </source>
</evidence>
<dbReference type="GO" id="GO:0005780">
    <property type="term" value="C:extrinsic component of intraperoxisomal membrane"/>
    <property type="evidence" value="ECO:0007669"/>
    <property type="project" value="InterPro"/>
</dbReference>
<comment type="subcellular location">
    <subcellularLocation>
        <location evidence="2">Peroxisome membrane</location>
        <topology evidence="2">Peripheral membrane protein</topology>
    </subcellularLocation>
</comment>
<sequence length="604" mass="67583">MASVSTRSVTRHMSNISPDTFASSTDSQIETLYSLPDARIVEFKPPSPNSSHIRNNDTAIVDAEPGTLSWASRFERTIAVGYLRIYRAPGSVAFLNCQNAVRPILPKSQAWCVDGISKFVLRSPPLFWRIEVPSNSPDELQRVEELKRVLDKILRFDRTPCPFERHFSMELLEPPSTPIRKKPLRNVNQLKEKNKKIENATNIDSDHSKITVQRDPRRTPSLSSLPDKFSTTTKTQSKTKAPARKLASSIPSVPVQLSEKNLKLHNKAEFDDASLIFGSATMELHEISYQNKIKDELGNEIDKMCPLLSSNRFESKTDSPTDQYMTSPMYHNSGRSSMVSPFISMIMSPSFKHSNFSSRNITISKDCESEVSSSGSFYSSQSWHSPLDLSSVANSHGSESRTYPYPHDSICGPVGNVLSRNDSRSVKAPVSNESWDGSSSDGESHEHSLCSNPKTPTLTDDRSEKSEDDCHEITTPFHSKSSRICHGSPKRTGSKIKRASVSSLSLAGSRKMLQMAHQLPTAILQKTFGALLSPPTHLCHLMLRIASRIAAGEWRGMLSNYGELVHWDFEDEYGEDEQDEEDTQSLPISVREIKNVVFSNWEID</sequence>
<feature type="region of interest" description="Disordered" evidence="6">
    <location>
        <begin position="414"/>
        <end position="467"/>
    </location>
</feature>
<dbReference type="AlphaFoldDB" id="A0A383URW4"/>
<evidence type="ECO:0000313" key="7">
    <source>
        <dbReference type="EMBL" id="SZF02080.1"/>
    </source>
</evidence>
<gene>
    <name evidence="7" type="ORF">BLGHR1_12857</name>
</gene>
<comment type="similarity">
    <text evidence="3">Belongs to the INP1 family.</text>
</comment>
<evidence type="ECO:0000256" key="4">
    <source>
        <dbReference type="ARBA" id="ARBA00021397"/>
    </source>
</evidence>
<evidence type="ECO:0000256" key="3">
    <source>
        <dbReference type="ARBA" id="ARBA00010707"/>
    </source>
</evidence>
<protein>
    <recommendedName>
        <fullName evidence="4">Inheritance of peroxisomes protein 1</fullName>
    </recommendedName>
</protein>
<reference evidence="7 8" key="1">
    <citation type="submission" date="2017-11" db="EMBL/GenBank/DDBJ databases">
        <authorList>
            <person name="Kracher B."/>
        </authorList>
    </citation>
    <scope>NUCLEOTIDE SEQUENCE [LARGE SCALE GENOMIC DNA]</scope>
    <source>
        <strain evidence="7 8">RACE1</strain>
    </source>
</reference>
<dbReference type="GO" id="GO:0045033">
    <property type="term" value="P:peroxisome inheritance"/>
    <property type="evidence" value="ECO:0007669"/>
    <property type="project" value="InterPro"/>
</dbReference>
<dbReference type="EMBL" id="UNSH01000041">
    <property type="protein sequence ID" value="SZF02080.1"/>
    <property type="molecule type" value="Genomic_DNA"/>
</dbReference>
<evidence type="ECO:0000256" key="1">
    <source>
        <dbReference type="ARBA" id="ARBA00003594"/>
    </source>
</evidence>
<feature type="region of interest" description="Disordered" evidence="6">
    <location>
        <begin position="1"/>
        <end position="23"/>
    </location>
</feature>
<feature type="compositionally biased region" description="Basic and acidic residues" evidence="6">
    <location>
        <begin position="209"/>
        <end position="218"/>
    </location>
</feature>
<organism evidence="7 8">
    <name type="scientific">Blumeria hordei</name>
    <name type="common">Barley powdery mildew</name>
    <name type="synonym">Blumeria graminis f. sp. hordei</name>
    <dbReference type="NCBI Taxonomy" id="2867405"/>
    <lineage>
        <taxon>Eukaryota</taxon>
        <taxon>Fungi</taxon>
        <taxon>Dikarya</taxon>
        <taxon>Ascomycota</taxon>
        <taxon>Pezizomycotina</taxon>
        <taxon>Leotiomycetes</taxon>
        <taxon>Erysiphales</taxon>
        <taxon>Erysiphaceae</taxon>
        <taxon>Blumeria</taxon>
    </lineage>
</organism>
<evidence type="ECO:0000256" key="6">
    <source>
        <dbReference type="SAM" id="MobiDB-lite"/>
    </source>
</evidence>
<feature type="region of interest" description="Disordered" evidence="6">
    <location>
        <begin position="209"/>
        <end position="247"/>
    </location>
</feature>
<dbReference type="Proteomes" id="UP000275772">
    <property type="component" value="Unassembled WGS sequence"/>
</dbReference>
<comment type="function">
    <text evidence="1">Required for peroxisome inheritance.</text>
</comment>
<dbReference type="VEuPathDB" id="FungiDB:BLGHR1_12857"/>